<protein>
    <submittedName>
        <fullName evidence="1">Uncharacterized protein</fullName>
    </submittedName>
</protein>
<keyword evidence="2" id="KW-1185">Reference proteome</keyword>
<dbReference type="EMBL" id="CADEHS020000461">
    <property type="protein sequence ID" value="CAG9952069.1"/>
    <property type="molecule type" value="Genomic_DNA"/>
</dbReference>
<accession>A0ACA9UHA5</accession>
<dbReference type="Proteomes" id="UP000836387">
    <property type="component" value="Unassembled WGS sequence"/>
</dbReference>
<evidence type="ECO:0000313" key="1">
    <source>
        <dbReference type="EMBL" id="CAG9952069.1"/>
    </source>
</evidence>
<organism evidence="1 2">
    <name type="scientific">Clonostachys rosea f. rosea IK726</name>
    <dbReference type="NCBI Taxonomy" id="1349383"/>
    <lineage>
        <taxon>Eukaryota</taxon>
        <taxon>Fungi</taxon>
        <taxon>Dikarya</taxon>
        <taxon>Ascomycota</taxon>
        <taxon>Pezizomycotina</taxon>
        <taxon>Sordariomycetes</taxon>
        <taxon>Hypocreomycetidae</taxon>
        <taxon>Hypocreales</taxon>
        <taxon>Bionectriaceae</taxon>
        <taxon>Clonostachys</taxon>
    </lineage>
</organism>
<gene>
    <name evidence="1" type="ORF">CRV2_00018173</name>
</gene>
<sequence>MTPQMGEDGGYSLLATVLNSARPKPTLTLELADAAGQQKSVSAIRDSQGIIHLQLPKDNVPTKILRLILRIIAPQEMEGTADVEPGQRIKYSDDITGPHDIAGDRCGTGQEVESRIAGEFDENEDAESLIEVEPPENQSMHAPTCDPNTNTCHRIKWDKKSYLHCKTPPAVKITDHEVLPAQLQYIPASRRTLAIFHVWSHGQGGRPHIGAACILDEYGLRREAIANINKVFGNATVVLVIDRGIMDCVASNSEEDMELVHDAWRKSKWNIRAWTLLEGIRGSEQLHLLCAKNRVISVKDMAKRMKLLEKVRRLGGKKSELLSLFENASAGHSLPFEKGGTFLAERKASRPGDIAVIWSLLCPKACGKEIYYDMAKLLGRVAQGHVIRACFLMKTMQRLKVPGLHWGPTGAKRRKFEYRYSSEQYQSELAKCRENS</sequence>
<reference evidence="1" key="1">
    <citation type="submission" date="2020-04" db="EMBL/GenBank/DDBJ databases">
        <authorList>
            <person name="Broberg M."/>
        </authorList>
    </citation>
    <scope>NUCLEOTIDE SEQUENCE</scope>
</reference>
<name>A0ACA9UHA5_BIOOC</name>
<proteinExistence type="predicted"/>
<reference evidence="1" key="2">
    <citation type="submission" date="2021-10" db="EMBL/GenBank/DDBJ databases">
        <authorList>
            <person name="Piombo E."/>
        </authorList>
    </citation>
    <scope>NUCLEOTIDE SEQUENCE</scope>
</reference>
<comment type="caution">
    <text evidence="1">The sequence shown here is derived from an EMBL/GenBank/DDBJ whole genome shotgun (WGS) entry which is preliminary data.</text>
</comment>
<evidence type="ECO:0000313" key="2">
    <source>
        <dbReference type="Proteomes" id="UP000836387"/>
    </source>
</evidence>